<dbReference type="GeneID" id="5002418"/>
<dbReference type="HOGENOM" id="CLU_1638196_0_0_1"/>
<protein>
    <submittedName>
        <fullName evidence="1">Uncharacterized protein</fullName>
    </submittedName>
</protein>
<reference evidence="1 2" key="1">
    <citation type="journal article" date="2007" name="Proc. Natl. Acad. Sci. U.S.A.">
        <title>The tiny eukaryote Ostreococcus provides genomic insights into the paradox of plankton speciation.</title>
        <authorList>
            <person name="Palenik B."/>
            <person name="Grimwood J."/>
            <person name="Aerts A."/>
            <person name="Rouze P."/>
            <person name="Salamov A."/>
            <person name="Putnam N."/>
            <person name="Dupont C."/>
            <person name="Jorgensen R."/>
            <person name="Derelle E."/>
            <person name="Rombauts S."/>
            <person name="Zhou K."/>
            <person name="Otillar R."/>
            <person name="Merchant S.S."/>
            <person name="Podell S."/>
            <person name="Gaasterland T."/>
            <person name="Napoli C."/>
            <person name="Gendler K."/>
            <person name="Manuell A."/>
            <person name="Tai V."/>
            <person name="Vallon O."/>
            <person name="Piganeau G."/>
            <person name="Jancek S."/>
            <person name="Heijde M."/>
            <person name="Jabbari K."/>
            <person name="Bowler C."/>
            <person name="Lohr M."/>
            <person name="Robbens S."/>
            <person name="Werner G."/>
            <person name="Dubchak I."/>
            <person name="Pazour G.J."/>
            <person name="Ren Q."/>
            <person name="Paulsen I."/>
            <person name="Delwiche C."/>
            <person name="Schmutz J."/>
            <person name="Rokhsar D."/>
            <person name="Van de Peer Y."/>
            <person name="Moreau H."/>
            <person name="Grigoriev I.V."/>
        </authorList>
    </citation>
    <scope>NUCLEOTIDE SEQUENCE [LARGE SCALE GENOMIC DNA]</scope>
    <source>
        <strain evidence="1 2">CCE9901</strain>
    </source>
</reference>
<dbReference type="OrthoDB" id="10476000at2759"/>
<sequence>MSGYELNDAEKALESAVREALMDTVHPKGVAMNRALVTLTVFKFVPHPRVGRSFKVDCTLDATTGALVIQNFTRRNFLKLASDYGRLDFGQTAVIIRTFYATKKGDRGMPYKRVRGFVMWSKGRRRPDGSRDVAFGRASKAELIASYAMDPPPPAERVEFIG</sequence>
<evidence type="ECO:0000313" key="1">
    <source>
        <dbReference type="EMBL" id="ABO96576.1"/>
    </source>
</evidence>
<evidence type="ECO:0000313" key="2">
    <source>
        <dbReference type="Proteomes" id="UP000001568"/>
    </source>
</evidence>
<dbReference type="Gramene" id="ABO96576">
    <property type="protein sequence ID" value="ABO96576"/>
    <property type="gene ID" value="OSTLU_32288"/>
</dbReference>
<dbReference type="OMA" id="RRATDWG"/>
<proteinExistence type="predicted"/>
<gene>
    <name evidence="1" type="ORF">OSTLU_32288</name>
</gene>
<keyword evidence="2" id="KW-1185">Reference proteome</keyword>
<dbReference type="KEGG" id="olu:OSTLU_32288"/>
<dbReference type="AlphaFoldDB" id="A4RZ81"/>
<dbReference type="EMBL" id="CP000586">
    <property type="protein sequence ID" value="ABO96576.1"/>
    <property type="molecule type" value="Genomic_DNA"/>
</dbReference>
<organism evidence="1 2">
    <name type="scientific">Ostreococcus lucimarinus (strain CCE9901)</name>
    <dbReference type="NCBI Taxonomy" id="436017"/>
    <lineage>
        <taxon>Eukaryota</taxon>
        <taxon>Viridiplantae</taxon>
        <taxon>Chlorophyta</taxon>
        <taxon>Mamiellophyceae</taxon>
        <taxon>Mamiellales</taxon>
        <taxon>Bathycoccaceae</taxon>
        <taxon>Ostreococcus</taxon>
    </lineage>
</organism>
<dbReference type="RefSeq" id="XP_001418283.1">
    <property type="nucleotide sequence ID" value="XM_001418246.1"/>
</dbReference>
<name>A4RZ81_OSTLU</name>
<accession>A4RZ81</accession>
<dbReference type="Proteomes" id="UP000001568">
    <property type="component" value="Chromosome 6"/>
</dbReference>